<organism evidence="8 9">
    <name type="scientific">Anguilla anguilla</name>
    <name type="common">European freshwater eel</name>
    <name type="synonym">Muraena anguilla</name>
    <dbReference type="NCBI Taxonomy" id="7936"/>
    <lineage>
        <taxon>Eukaryota</taxon>
        <taxon>Metazoa</taxon>
        <taxon>Chordata</taxon>
        <taxon>Craniata</taxon>
        <taxon>Vertebrata</taxon>
        <taxon>Euteleostomi</taxon>
        <taxon>Actinopterygii</taxon>
        <taxon>Neopterygii</taxon>
        <taxon>Teleostei</taxon>
        <taxon>Anguilliformes</taxon>
        <taxon>Anguillidae</taxon>
        <taxon>Anguilla</taxon>
    </lineage>
</organism>
<evidence type="ECO:0000256" key="3">
    <source>
        <dbReference type="ARBA" id="ARBA00022553"/>
    </source>
</evidence>
<dbReference type="InterPro" id="IPR011993">
    <property type="entry name" value="PH-like_dom_sf"/>
</dbReference>
<dbReference type="GO" id="GO:0005802">
    <property type="term" value="C:trans-Golgi network"/>
    <property type="evidence" value="ECO:0007669"/>
    <property type="project" value="UniProtKB-UniRule"/>
</dbReference>
<evidence type="ECO:0000313" key="8">
    <source>
        <dbReference type="EMBL" id="KAG5838973.1"/>
    </source>
</evidence>
<dbReference type="GO" id="GO:0001881">
    <property type="term" value="P:receptor recycling"/>
    <property type="evidence" value="ECO:0007669"/>
    <property type="project" value="UniProtKB-UniRule"/>
</dbReference>
<evidence type="ECO:0000313" key="9">
    <source>
        <dbReference type="Proteomes" id="UP001044222"/>
    </source>
</evidence>
<feature type="domain" description="PH" evidence="7">
    <location>
        <begin position="1"/>
        <end position="93"/>
    </location>
</feature>
<dbReference type="SUPFAM" id="SSF50729">
    <property type="entry name" value="PH domain-like"/>
    <property type="match status" value="1"/>
</dbReference>
<sequence length="316" mass="34806">MEGVLLKWTNYFSGWQPRYFVLKGLFLTYYLSKEDVGKAIEGSVKMVLCEIKVHPTDVRRFDLHYPGEQSVCLKVQSLGDRQRWLVALGSAKACLIDKRPEAEMELTQSDNDLRVKRSELQLCCHLLVEQVHALQGCVQPLENQAQSLLAVSSALRRTCSRFLGTPEECGNMCSCDTVPQPCALAPPVSHCAVGRPRQQLMFPLTFTARQTDGAVAERPVLLGFGAQSGQTVKRNIEQMATVHIQRRHIGCTGCIGHQGAPLTVSNNGVSDSRNDTYRRGGVFLEVTDRGFPPITARANLQGGGEGCGVHCRGHVE</sequence>
<dbReference type="GO" id="GO:0042147">
    <property type="term" value="P:retrograde transport, endosome to Golgi"/>
    <property type="evidence" value="ECO:0007669"/>
    <property type="project" value="UniProtKB-UniRule"/>
</dbReference>
<comment type="caution">
    <text evidence="8">The sequence shown here is derived from an EMBL/GenBank/DDBJ whole genome shotgun (WGS) entry which is preliminary data.</text>
</comment>
<keyword evidence="4 6" id="KW-0333">Golgi apparatus</keyword>
<evidence type="ECO:0000256" key="2">
    <source>
        <dbReference type="ARBA" id="ARBA00004198"/>
    </source>
</evidence>
<evidence type="ECO:0000256" key="1">
    <source>
        <dbReference type="ARBA" id="ARBA00004170"/>
    </source>
</evidence>
<dbReference type="EMBL" id="JAFIRN010000012">
    <property type="protein sequence ID" value="KAG5838973.1"/>
    <property type="molecule type" value="Genomic_DNA"/>
</dbReference>
<keyword evidence="5" id="KW-0472">Membrane</keyword>
<keyword evidence="6" id="KW-0968">Cytoplasmic vesicle</keyword>
<gene>
    <name evidence="8" type="ORF">ANANG_G00229430</name>
</gene>
<dbReference type="GO" id="GO:0007032">
    <property type="term" value="P:endosome organization"/>
    <property type="evidence" value="ECO:0007669"/>
    <property type="project" value="UniProtKB-UniRule"/>
</dbReference>
<dbReference type="GO" id="GO:0055037">
    <property type="term" value="C:recycling endosome"/>
    <property type="evidence" value="ECO:0007669"/>
    <property type="project" value="UniProtKB-SubCell"/>
</dbReference>
<dbReference type="InterPro" id="IPR001849">
    <property type="entry name" value="PH_domain"/>
</dbReference>
<dbReference type="FunFam" id="2.30.29.30:FF:000085">
    <property type="entry name" value="Pleckstrin homology domain-containing family A member 8"/>
    <property type="match status" value="1"/>
</dbReference>
<evidence type="ECO:0000259" key="7">
    <source>
        <dbReference type="PROSITE" id="PS50003"/>
    </source>
</evidence>
<comment type="subcellular location">
    <subcellularLocation>
        <location evidence="6">Early endosome</location>
    </subcellularLocation>
    <subcellularLocation>
        <location evidence="6">Recycling endosome</location>
    </subcellularLocation>
    <subcellularLocation>
        <location evidence="6">Golgi apparatus</location>
        <location evidence="6">trans-Golgi network</location>
    </subcellularLocation>
    <subcellularLocation>
        <location evidence="6">Cytoplasmic vesicle</location>
        <location evidence="6">Clathrin-coated vesicle</location>
    </subcellularLocation>
    <subcellularLocation>
        <location evidence="2">Golgi apparatus</location>
        <location evidence="2">trans-Golgi network membrane</location>
    </subcellularLocation>
    <subcellularLocation>
        <location evidence="1">Membrane</location>
        <topology evidence="1">Peripheral membrane protein</topology>
    </subcellularLocation>
</comment>
<keyword evidence="3 6" id="KW-0597">Phosphoprotein</keyword>
<dbReference type="InterPro" id="IPR045188">
    <property type="entry name" value="Boi1/Boi2-like"/>
</dbReference>
<dbReference type="SMART" id="SM00233">
    <property type="entry name" value="PH"/>
    <property type="match status" value="1"/>
</dbReference>
<evidence type="ECO:0000256" key="4">
    <source>
        <dbReference type="ARBA" id="ARBA00023034"/>
    </source>
</evidence>
<keyword evidence="9" id="KW-1185">Reference proteome</keyword>
<name>A0A9D3M5A8_ANGAN</name>
<accession>A0A9D3M5A8</accession>
<dbReference type="Gene3D" id="2.30.29.30">
    <property type="entry name" value="Pleckstrin-homology domain (PH domain)/Phosphotyrosine-binding domain (PTB)"/>
    <property type="match status" value="1"/>
</dbReference>
<evidence type="ECO:0000256" key="5">
    <source>
        <dbReference type="ARBA" id="ARBA00023136"/>
    </source>
</evidence>
<dbReference type="PANTHER" id="PTHR22902:SF27">
    <property type="entry name" value="PLECKSTRIN HOMOLOGY DOMAIN-CONTAINING FAMILY A MEMBER 3"/>
    <property type="match status" value="1"/>
</dbReference>
<comment type="function">
    <text evidence="6">Plays a role in endocytic trafficking. Required for receptor recycling from endosomes, both to the trans-Golgi network and the plasma membrane.</text>
</comment>
<keyword evidence="6" id="KW-0967">Endosome</keyword>
<dbReference type="Proteomes" id="UP001044222">
    <property type="component" value="Chromosome 12"/>
</dbReference>
<dbReference type="GO" id="GO:0005769">
    <property type="term" value="C:early endosome"/>
    <property type="evidence" value="ECO:0007669"/>
    <property type="project" value="UniProtKB-SubCell"/>
</dbReference>
<evidence type="ECO:0000256" key="6">
    <source>
        <dbReference type="RuleBase" id="RU369082"/>
    </source>
</evidence>
<protein>
    <recommendedName>
        <fullName evidence="6">Sesquipedalian</fullName>
        <shortName evidence="6">Ses</shortName>
    </recommendedName>
    <alternativeName>
        <fullName evidence="6">PH domain-containing endocytic trafficking adaptor</fullName>
    </alternativeName>
</protein>
<dbReference type="GO" id="GO:0005829">
    <property type="term" value="C:cytosol"/>
    <property type="evidence" value="ECO:0007669"/>
    <property type="project" value="GOC"/>
</dbReference>
<dbReference type="PROSITE" id="PS50003">
    <property type="entry name" value="PH_DOMAIN"/>
    <property type="match status" value="1"/>
</dbReference>
<reference evidence="8" key="1">
    <citation type="submission" date="2021-01" db="EMBL/GenBank/DDBJ databases">
        <title>A chromosome-scale assembly of European eel, Anguilla anguilla.</title>
        <authorList>
            <person name="Henkel C."/>
            <person name="Jong-Raadsen S.A."/>
            <person name="Dufour S."/>
            <person name="Weltzien F.-A."/>
            <person name="Palstra A.P."/>
            <person name="Pelster B."/>
            <person name="Spaink H.P."/>
            <person name="Van Den Thillart G.E."/>
            <person name="Jansen H."/>
            <person name="Zahm M."/>
            <person name="Klopp C."/>
            <person name="Cedric C."/>
            <person name="Louis A."/>
            <person name="Berthelot C."/>
            <person name="Parey E."/>
            <person name="Roest Crollius H."/>
            <person name="Montfort J."/>
            <person name="Robinson-Rechavi M."/>
            <person name="Bucao C."/>
            <person name="Bouchez O."/>
            <person name="Gislard M."/>
            <person name="Lluch J."/>
            <person name="Milhes M."/>
            <person name="Lampietro C."/>
            <person name="Lopez Roques C."/>
            <person name="Donnadieu C."/>
            <person name="Braasch I."/>
            <person name="Desvignes T."/>
            <person name="Postlethwait J."/>
            <person name="Bobe J."/>
            <person name="Guiguen Y."/>
            <person name="Dirks R."/>
        </authorList>
    </citation>
    <scope>NUCLEOTIDE SEQUENCE</scope>
    <source>
        <strain evidence="8">Tag_6206</strain>
        <tissue evidence="8">Liver</tissue>
    </source>
</reference>
<dbReference type="GO" id="GO:0016020">
    <property type="term" value="C:membrane"/>
    <property type="evidence" value="ECO:0007669"/>
    <property type="project" value="UniProtKB-SubCell"/>
</dbReference>
<dbReference type="Pfam" id="PF00169">
    <property type="entry name" value="PH"/>
    <property type="match status" value="1"/>
</dbReference>
<proteinExistence type="inferred from homology"/>
<dbReference type="AlphaFoldDB" id="A0A9D3M5A8"/>
<comment type="similarity">
    <text evidence="6">Belongs to the sesquipedalian family.</text>
</comment>
<dbReference type="PANTHER" id="PTHR22902">
    <property type="entry name" value="SESQUIPEDALIAN"/>
    <property type="match status" value="1"/>
</dbReference>
<dbReference type="GO" id="GO:0030136">
    <property type="term" value="C:clathrin-coated vesicle"/>
    <property type="evidence" value="ECO:0007669"/>
    <property type="project" value="UniProtKB-SubCell"/>
</dbReference>